<evidence type="ECO:0000313" key="5">
    <source>
        <dbReference type="Proteomes" id="UP001403094"/>
    </source>
</evidence>
<dbReference type="PANTHER" id="PTHR46470">
    <property type="entry name" value="N-ACYLNEURAMINATE-9-PHOSPHATASE"/>
    <property type="match status" value="1"/>
</dbReference>
<gene>
    <name evidence="4" type="ORF">GCM10009757_35850</name>
</gene>
<comment type="cofactor">
    <cofactor evidence="1">
        <name>Mg(2+)</name>
        <dbReference type="ChEBI" id="CHEBI:18420"/>
    </cofactor>
</comment>
<evidence type="ECO:0000256" key="2">
    <source>
        <dbReference type="ARBA" id="ARBA00022801"/>
    </source>
</evidence>
<dbReference type="PANTHER" id="PTHR46470:SF4">
    <property type="entry name" value="5-AMINO-6-(5-PHOSPHO-D-RIBITYLAMINO)URACIL PHOSPHATASE YIGB"/>
    <property type="match status" value="1"/>
</dbReference>
<dbReference type="InterPro" id="IPR023214">
    <property type="entry name" value="HAD_sf"/>
</dbReference>
<evidence type="ECO:0000256" key="1">
    <source>
        <dbReference type="ARBA" id="ARBA00001946"/>
    </source>
</evidence>
<accession>A0ABN2VCI3</accession>
<dbReference type="SUPFAM" id="SSF56784">
    <property type="entry name" value="HAD-like"/>
    <property type="match status" value="1"/>
</dbReference>
<keyword evidence="2 4" id="KW-0378">Hydrolase</keyword>
<evidence type="ECO:0000313" key="4">
    <source>
        <dbReference type="EMBL" id="GAA2057241.1"/>
    </source>
</evidence>
<comment type="caution">
    <text evidence="4">The sequence shown here is derived from an EMBL/GenBank/DDBJ whole genome shotgun (WGS) entry which is preliminary data.</text>
</comment>
<dbReference type="InterPro" id="IPR036412">
    <property type="entry name" value="HAD-like_sf"/>
</dbReference>
<proteinExistence type="predicted"/>
<dbReference type="Proteomes" id="UP001403094">
    <property type="component" value="Unassembled WGS sequence"/>
</dbReference>
<keyword evidence="3" id="KW-0460">Magnesium</keyword>
<dbReference type="Gene3D" id="3.40.50.1000">
    <property type="entry name" value="HAD superfamily/HAD-like"/>
    <property type="match status" value="1"/>
</dbReference>
<name>A0ABN2VCI3_9ACTN</name>
<dbReference type="SFLD" id="SFLDG01129">
    <property type="entry name" value="C1.5:_HAD__Beta-PGM__Phosphata"/>
    <property type="match status" value="1"/>
</dbReference>
<protein>
    <submittedName>
        <fullName evidence="4">HAD family hydrolase</fullName>
    </submittedName>
</protein>
<dbReference type="Pfam" id="PF00702">
    <property type="entry name" value="Hydrolase"/>
    <property type="match status" value="1"/>
</dbReference>
<evidence type="ECO:0000256" key="3">
    <source>
        <dbReference type="ARBA" id="ARBA00022842"/>
    </source>
</evidence>
<dbReference type="InterPro" id="IPR051400">
    <property type="entry name" value="HAD-like_hydrolase"/>
</dbReference>
<dbReference type="RefSeq" id="WP_346071014.1">
    <property type="nucleotide sequence ID" value="NZ_BAAANQ010000007.1"/>
</dbReference>
<sequence length="233" mass="25333">MVTGGGVRAVVWDIDDTLFDYTGANEAGAREHFAAEGLPAGPAEIARWTAVMHEHYARYLTGELTFDEQRRERVRAFLGEPELPGEVAAAWFERFGVRMRAAWRLYPDVVPALDALTPRYRHGLLSNSNSAHQDDKLRRLGVRDRFEVLLCSEELGHAKPAPEAFAAACAAMRLESAQVAYIGDQRITDAEAATAAGLHGIWLDRASSADGAGVRHRITTLAALPALLATLGG</sequence>
<dbReference type="Gene3D" id="1.20.120.1600">
    <property type="match status" value="1"/>
</dbReference>
<dbReference type="SFLD" id="SFLDS00003">
    <property type="entry name" value="Haloacid_Dehalogenase"/>
    <property type="match status" value="1"/>
</dbReference>
<dbReference type="GO" id="GO:0016787">
    <property type="term" value="F:hydrolase activity"/>
    <property type="evidence" value="ECO:0007669"/>
    <property type="project" value="UniProtKB-KW"/>
</dbReference>
<organism evidence="4 5">
    <name type="scientific">Streptomyces cheonanensis</name>
    <dbReference type="NCBI Taxonomy" id="312720"/>
    <lineage>
        <taxon>Bacteria</taxon>
        <taxon>Bacillati</taxon>
        <taxon>Actinomycetota</taxon>
        <taxon>Actinomycetes</taxon>
        <taxon>Kitasatosporales</taxon>
        <taxon>Streptomycetaceae</taxon>
        <taxon>Streptomyces</taxon>
    </lineage>
</organism>
<keyword evidence="5" id="KW-1185">Reference proteome</keyword>
<dbReference type="EMBL" id="BAAANQ010000007">
    <property type="protein sequence ID" value="GAA2057241.1"/>
    <property type="molecule type" value="Genomic_DNA"/>
</dbReference>
<reference evidence="4 5" key="1">
    <citation type="journal article" date="2019" name="Int. J. Syst. Evol. Microbiol.">
        <title>The Global Catalogue of Microorganisms (GCM) 10K type strain sequencing project: providing services to taxonomists for standard genome sequencing and annotation.</title>
        <authorList>
            <consortium name="The Broad Institute Genomics Platform"/>
            <consortium name="The Broad Institute Genome Sequencing Center for Infectious Disease"/>
            <person name="Wu L."/>
            <person name="Ma J."/>
        </authorList>
    </citation>
    <scope>NUCLEOTIDE SEQUENCE [LARGE SCALE GENOMIC DNA]</scope>
    <source>
        <strain evidence="4 5">JCM 14549</strain>
    </source>
</reference>
<dbReference type="NCBIfam" id="TIGR01549">
    <property type="entry name" value="HAD-SF-IA-v1"/>
    <property type="match status" value="1"/>
</dbReference>
<dbReference type="InterPro" id="IPR006439">
    <property type="entry name" value="HAD-SF_hydro_IA"/>
</dbReference>